<sequence>MMRMTKKWDRWKPGSAQNVEASATAAAAEGRKDNNPQGDWSTLPRRENKGLPMRKLRKLIEEQNGRAAERRNDAKAKLRAAKAKEKELREGLKNDMKEGATPIEGNRNQLISDIKKAKEVKLTAIKEKKLGTVLRSKPLMLEDREAYWKLDGYSNNKMLLLQEFDNENFTGNDIWFEFTEDEEKTIENHAAIRRQLGGQTYQYQQYVS</sequence>
<dbReference type="Gramene" id="OGLUM02G13830.1">
    <property type="protein sequence ID" value="OGLUM02G13830.1"/>
    <property type="gene ID" value="OGLUM02G13830"/>
</dbReference>
<evidence type="ECO:0000256" key="2">
    <source>
        <dbReference type="SAM" id="MobiDB-lite"/>
    </source>
</evidence>
<reference evidence="3" key="2">
    <citation type="submission" date="2018-05" db="EMBL/GenBank/DDBJ databases">
        <title>OgluRS3 (Oryza glumaepatula Reference Sequence Version 3).</title>
        <authorList>
            <person name="Zhang J."/>
            <person name="Kudrna D."/>
            <person name="Lee S."/>
            <person name="Talag J."/>
            <person name="Welchert J."/>
            <person name="Wing R.A."/>
        </authorList>
    </citation>
    <scope>NUCLEOTIDE SEQUENCE [LARGE SCALE GENOMIC DNA]</scope>
</reference>
<dbReference type="STRING" id="40148.A0A0D9YR38"/>
<proteinExistence type="predicted"/>
<dbReference type="EnsemblPlants" id="OGLUM02G13830.1">
    <property type="protein sequence ID" value="OGLUM02G13830.1"/>
    <property type="gene ID" value="OGLUM02G13830"/>
</dbReference>
<protein>
    <submittedName>
        <fullName evidence="3">Uncharacterized protein</fullName>
    </submittedName>
</protein>
<organism evidence="3">
    <name type="scientific">Oryza glumipatula</name>
    <dbReference type="NCBI Taxonomy" id="40148"/>
    <lineage>
        <taxon>Eukaryota</taxon>
        <taxon>Viridiplantae</taxon>
        <taxon>Streptophyta</taxon>
        <taxon>Embryophyta</taxon>
        <taxon>Tracheophyta</taxon>
        <taxon>Spermatophyta</taxon>
        <taxon>Magnoliopsida</taxon>
        <taxon>Liliopsida</taxon>
        <taxon>Poales</taxon>
        <taxon>Poaceae</taxon>
        <taxon>BOP clade</taxon>
        <taxon>Oryzoideae</taxon>
        <taxon>Oryzeae</taxon>
        <taxon>Oryzinae</taxon>
        <taxon>Oryza</taxon>
    </lineage>
</organism>
<keyword evidence="1" id="KW-0175">Coiled coil</keyword>
<evidence type="ECO:0000256" key="1">
    <source>
        <dbReference type="SAM" id="Coils"/>
    </source>
</evidence>
<feature type="region of interest" description="Disordered" evidence="2">
    <location>
        <begin position="1"/>
        <end position="50"/>
    </location>
</feature>
<dbReference type="AlphaFoldDB" id="A0A0D9YR38"/>
<evidence type="ECO:0000313" key="3">
    <source>
        <dbReference type="EnsemblPlants" id="OGLUM02G13830.1"/>
    </source>
</evidence>
<accession>A0A0D9YR38</accession>
<name>A0A0D9YR38_9ORYZ</name>
<keyword evidence="4" id="KW-1185">Reference proteome</keyword>
<dbReference type="Proteomes" id="UP000026961">
    <property type="component" value="Chromosome 2"/>
</dbReference>
<dbReference type="HOGENOM" id="CLU_1322712_0_0_1"/>
<evidence type="ECO:0000313" key="4">
    <source>
        <dbReference type="Proteomes" id="UP000026961"/>
    </source>
</evidence>
<feature type="compositionally biased region" description="Basic and acidic residues" evidence="2">
    <location>
        <begin position="1"/>
        <end position="12"/>
    </location>
</feature>
<feature type="coiled-coil region" evidence="1">
    <location>
        <begin position="64"/>
        <end position="95"/>
    </location>
</feature>
<reference evidence="3" key="1">
    <citation type="submission" date="2015-04" db="UniProtKB">
        <authorList>
            <consortium name="EnsemblPlants"/>
        </authorList>
    </citation>
    <scope>IDENTIFICATION</scope>
</reference>